<sequence length="102" mass="11897">MIGKVVTKFIQSLPSWEVTKYYGRVCSLRNELECEESIEKKVKPQSKQQVKPGTIKSETSFNDVIRNAKRSKKGNKKYQEDDKFTMPEDCIPQKKRKAKRAQ</sequence>
<feature type="compositionally biased region" description="Basic and acidic residues" evidence="1">
    <location>
        <begin position="77"/>
        <end position="86"/>
    </location>
</feature>
<dbReference type="RefSeq" id="XP_017889780.1">
    <property type="nucleotide sequence ID" value="XM_018034291.2"/>
</dbReference>
<evidence type="ECO:0000256" key="1">
    <source>
        <dbReference type="SAM" id="MobiDB-lite"/>
    </source>
</evidence>
<proteinExistence type="predicted"/>
<gene>
    <name evidence="3" type="primary">LOC108630791</name>
</gene>
<dbReference type="AlphaFoldDB" id="A0AAJ7JBW0"/>
<name>A0AAJ7JBW0_9HYME</name>
<evidence type="ECO:0000313" key="3">
    <source>
        <dbReference type="RefSeq" id="XP_017889780.1"/>
    </source>
</evidence>
<feature type="compositionally biased region" description="Basic residues" evidence="1">
    <location>
        <begin position="93"/>
        <end position="102"/>
    </location>
</feature>
<organism evidence="2 3">
    <name type="scientific">Ceratina calcarata</name>
    <dbReference type="NCBI Taxonomy" id="156304"/>
    <lineage>
        <taxon>Eukaryota</taxon>
        <taxon>Metazoa</taxon>
        <taxon>Ecdysozoa</taxon>
        <taxon>Arthropoda</taxon>
        <taxon>Hexapoda</taxon>
        <taxon>Insecta</taxon>
        <taxon>Pterygota</taxon>
        <taxon>Neoptera</taxon>
        <taxon>Endopterygota</taxon>
        <taxon>Hymenoptera</taxon>
        <taxon>Apocrita</taxon>
        <taxon>Aculeata</taxon>
        <taxon>Apoidea</taxon>
        <taxon>Anthophila</taxon>
        <taxon>Apidae</taxon>
        <taxon>Ceratina</taxon>
        <taxon>Zadontomerus</taxon>
    </lineage>
</organism>
<accession>A0AAJ7JBW0</accession>
<feature type="region of interest" description="Disordered" evidence="1">
    <location>
        <begin position="38"/>
        <end position="102"/>
    </location>
</feature>
<reference evidence="3" key="1">
    <citation type="submission" date="2025-08" db="UniProtKB">
        <authorList>
            <consortium name="RefSeq"/>
        </authorList>
    </citation>
    <scope>IDENTIFICATION</scope>
    <source>
        <tissue evidence="3">Whole body</tissue>
    </source>
</reference>
<keyword evidence="2" id="KW-1185">Reference proteome</keyword>
<feature type="compositionally biased region" description="Basic residues" evidence="1">
    <location>
        <begin position="67"/>
        <end position="76"/>
    </location>
</feature>
<dbReference type="GeneID" id="108630791"/>
<dbReference type="Proteomes" id="UP000694925">
    <property type="component" value="Unplaced"/>
</dbReference>
<protein>
    <submittedName>
        <fullName evidence="3">Uncharacterized protein LOC108630791 isoform X2</fullName>
    </submittedName>
</protein>
<evidence type="ECO:0000313" key="2">
    <source>
        <dbReference type="Proteomes" id="UP000694925"/>
    </source>
</evidence>